<dbReference type="EMBL" id="JAAOAN010000610">
    <property type="protein sequence ID" value="KAF5702577.1"/>
    <property type="molecule type" value="Genomic_DNA"/>
</dbReference>
<gene>
    <name evidence="2" type="ORF">FMUND_13391</name>
</gene>
<protein>
    <recommendedName>
        <fullName evidence="1">DUF4246 domain-containing protein</fullName>
    </recommendedName>
</protein>
<evidence type="ECO:0000313" key="2">
    <source>
        <dbReference type="EMBL" id="KAF5702577.1"/>
    </source>
</evidence>
<dbReference type="InterPro" id="IPR049192">
    <property type="entry name" value="DUF4246_C"/>
</dbReference>
<organism evidence="2 3">
    <name type="scientific">Fusarium mundagurra</name>
    <dbReference type="NCBI Taxonomy" id="1567541"/>
    <lineage>
        <taxon>Eukaryota</taxon>
        <taxon>Fungi</taxon>
        <taxon>Dikarya</taxon>
        <taxon>Ascomycota</taxon>
        <taxon>Pezizomycotina</taxon>
        <taxon>Sordariomycetes</taxon>
        <taxon>Hypocreomycetidae</taxon>
        <taxon>Hypocreales</taxon>
        <taxon>Nectriaceae</taxon>
        <taxon>Fusarium</taxon>
        <taxon>Fusarium fujikuroi species complex</taxon>
    </lineage>
</organism>
<accession>A0A8H5XYZ5</accession>
<dbReference type="AlphaFoldDB" id="A0A8H5XYZ5"/>
<evidence type="ECO:0000259" key="1">
    <source>
        <dbReference type="Pfam" id="PF14033"/>
    </source>
</evidence>
<dbReference type="Pfam" id="PF14033">
    <property type="entry name" value="DUF4246"/>
    <property type="match status" value="1"/>
</dbReference>
<evidence type="ECO:0000313" key="3">
    <source>
        <dbReference type="Proteomes" id="UP000544331"/>
    </source>
</evidence>
<comment type="caution">
    <text evidence="2">The sequence shown here is derived from an EMBL/GenBank/DDBJ whole genome shotgun (WGS) entry which is preliminary data.</text>
</comment>
<dbReference type="PANTHER" id="PTHR33119">
    <property type="entry name" value="IFI3P"/>
    <property type="match status" value="1"/>
</dbReference>
<sequence>MASIELTPDKSEFSAGSWHLEGQMNEKIAATSLCYFHSESVTPSRLSFRMQTSSYVKDEIETGQDSYNNLERVFGTDLGVQGGLARSCVQSYGDIDTPEGRLLAFLNVFQHRVSSFRLQDPTKPSNRRFTALWLVDPHRRILSTANVPRQQKDWWTGSDEVPKGLMNVEETRAHRLKLMGERTAEKARAHWESIDYNFCEH</sequence>
<dbReference type="InterPro" id="IPR025340">
    <property type="entry name" value="DUF4246"/>
</dbReference>
<feature type="domain" description="DUF4246" evidence="1">
    <location>
        <begin position="1"/>
        <end position="156"/>
    </location>
</feature>
<keyword evidence="3" id="KW-1185">Reference proteome</keyword>
<proteinExistence type="predicted"/>
<dbReference type="OrthoDB" id="415532at2759"/>
<dbReference type="PANTHER" id="PTHR33119:SF1">
    <property type="entry name" value="FE2OG DIOXYGENASE DOMAIN-CONTAINING PROTEIN"/>
    <property type="match status" value="1"/>
</dbReference>
<reference evidence="2 3" key="1">
    <citation type="submission" date="2020-05" db="EMBL/GenBank/DDBJ databases">
        <title>Identification and distribution of gene clusters putatively required for synthesis of sphingolipid metabolism inhibitors in phylogenetically diverse species of the filamentous fungus Fusarium.</title>
        <authorList>
            <person name="Kim H.-S."/>
            <person name="Busman M."/>
            <person name="Brown D.W."/>
            <person name="Divon H."/>
            <person name="Uhlig S."/>
            <person name="Proctor R.H."/>
        </authorList>
    </citation>
    <scope>NUCLEOTIDE SEQUENCE [LARGE SCALE GENOMIC DNA]</scope>
    <source>
        <strain evidence="2 3">NRRL 66235</strain>
    </source>
</reference>
<name>A0A8H5XYZ5_9HYPO</name>
<dbReference type="Proteomes" id="UP000544331">
    <property type="component" value="Unassembled WGS sequence"/>
</dbReference>